<dbReference type="GO" id="GO:0042470">
    <property type="term" value="C:melanosome"/>
    <property type="evidence" value="ECO:0007669"/>
    <property type="project" value="UniProtKB-SubCell"/>
</dbReference>
<evidence type="ECO:0000256" key="7">
    <source>
        <dbReference type="ARBA" id="ARBA00014478"/>
    </source>
</evidence>
<dbReference type="GO" id="GO:0009214">
    <property type="term" value="P:cyclic nucleotide catabolic process"/>
    <property type="evidence" value="ECO:0007669"/>
    <property type="project" value="InterPro"/>
</dbReference>
<keyword evidence="10" id="KW-0378">Hydrolase</keyword>
<comment type="catalytic activity">
    <reaction evidence="1">
        <text>a nucleoside 2',3'-cyclic phosphate + H2O = a nucleoside 2'-phosphate + H(+)</text>
        <dbReference type="Rhea" id="RHEA:14489"/>
        <dbReference type="ChEBI" id="CHEBI:15377"/>
        <dbReference type="ChEBI" id="CHEBI:15378"/>
        <dbReference type="ChEBI" id="CHEBI:66954"/>
        <dbReference type="ChEBI" id="CHEBI:78552"/>
        <dbReference type="EC" id="3.1.4.37"/>
    </reaction>
</comment>
<dbReference type="GO" id="GO:0004113">
    <property type="term" value="F:2',3'-cyclic-nucleotide 3'-phosphodiesterase activity"/>
    <property type="evidence" value="ECO:0007669"/>
    <property type="project" value="UniProtKB-EC"/>
</dbReference>
<evidence type="ECO:0000256" key="13">
    <source>
        <dbReference type="ARBA" id="ARBA00023288"/>
    </source>
</evidence>
<dbReference type="SUPFAM" id="SSF52540">
    <property type="entry name" value="P-loop containing nucleoside triphosphate hydrolases"/>
    <property type="match status" value="1"/>
</dbReference>
<dbReference type="InParanoid" id="H3AI60"/>
<evidence type="ECO:0000256" key="11">
    <source>
        <dbReference type="ARBA" id="ARBA00022884"/>
    </source>
</evidence>
<dbReference type="FunCoup" id="H3AI60">
    <property type="interactions" value="1163"/>
</dbReference>
<dbReference type="Pfam" id="PF05881">
    <property type="entry name" value="CNPase"/>
    <property type="match status" value="1"/>
</dbReference>
<dbReference type="SUPFAM" id="SSF55144">
    <property type="entry name" value="LigT-like"/>
    <property type="match status" value="1"/>
</dbReference>
<dbReference type="InterPro" id="IPR008431">
    <property type="entry name" value="CNPase"/>
</dbReference>
<evidence type="ECO:0000256" key="14">
    <source>
        <dbReference type="ARBA" id="ARBA00023289"/>
    </source>
</evidence>
<dbReference type="EC" id="3.1.4.37" evidence="6"/>
<dbReference type="GO" id="GO:0003723">
    <property type="term" value="F:RNA binding"/>
    <property type="evidence" value="ECO:0007669"/>
    <property type="project" value="UniProtKB-KW"/>
</dbReference>
<evidence type="ECO:0000256" key="8">
    <source>
        <dbReference type="ARBA" id="ARBA00022481"/>
    </source>
</evidence>
<comment type="function">
    <text evidence="15">Catalyzes the formation of 2'-nucleotide products from 2',3'-cyclic substrates. May participate in RNA metabolism in the myelinating cell, CNP is the third most abundant protein in central nervous system myelin.</text>
</comment>
<dbReference type="GeneTree" id="ENSGT00510000048410"/>
<dbReference type="STRING" id="7897.ENSLACP00000009331"/>
<dbReference type="Gene3D" id="3.40.50.300">
    <property type="entry name" value="P-loop containing nucleotide triphosphate hydrolases"/>
    <property type="match status" value="1"/>
</dbReference>
<dbReference type="eggNOG" id="KOG2401">
    <property type="taxonomic scope" value="Eukaryota"/>
</dbReference>
<dbReference type="Gene3D" id="3.90.1740.10">
    <property type="entry name" value="2',3'-cyclic nucleotide 3'-phosphodiesterase superfamily"/>
    <property type="match status" value="1"/>
</dbReference>
<dbReference type="InterPro" id="IPR047325">
    <property type="entry name" value="CNPase_cat"/>
</dbReference>
<keyword evidence="11" id="KW-0694">RNA-binding</keyword>
<dbReference type="Pfam" id="PF13671">
    <property type="entry name" value="AAA_33"/>
    <property type="match status" value="1"/>
</dbReference>
<dbReference type="Ensembl" id="ENSLACT00000009402.1">
    <property type="protein sequence ID" value="ENSLACP00000009331.1"/>
    <property type="gene ID" value="ENSLACG00000008233.2"/>
</dbReference>
<reference evidence="17" key="3">
    <citation type="submission" date="2025-09" db="UniProtKB">
        <authorList>
            <consortium name="Ensembl"/>
        </authorList>
    </citation>
    <scope>IDENTIFICATION</scope>
</reference>
<keyword evidence="8" id="KW-0488">Methylation</keyword>
<name>H3AI60_LATCH</name>
<reference evidence="17" key="2">
    <citation type="submission" date="2025-08" db="UniProtKB">
        <authorList>
            <consortium name="Ensembl"/>
        </authorList>
    </citation>
    <scope>IDENTIFICATION</scope>
</reference>
<dbReference type="FunFam" id="3.40.50.300:FF:000795">
    <property type="entry name" value="Tetratricopeptide repeat protein 25"/>
    <property type="match status" value="1"/>
</dbReference>
<dbReference type="EMBL" id="AFYH01171238">
    <property type="status" value="NOT_ANNOTATED_CDS"/>
    <property type="molecule type" value="Genomic_DNA"/>
</dbReference>
<evidence type="ECO:0000256" key="15">
    <source>
        <dbReference type="ARBA" id="ARBA00045937"/>
    </source>
</evidence>
<dbReference type="OMA" id="DAYKINP"/>
<comment type="similarity">
    <text evidence="4">Belongs to the 2H phosphoesterase superfamily. CNPase family.</text>
</comment>
<dbReference type="InterPro" id="IPR009097">
    <property type="entry name" value="Cyclic_Pdiesterase"/>
</dbReference>
<dbReference type="Bgee" id="ENSLACG00000008233">
    <property type="expression patterns" value="Expressed in post-anal tail muscle and 6 other cell types or tissues"/>
</dbReference>
<evidence type="ECO:0000256" key="3">
    <source>
        <dbReference type="ARBA" id="ARBA00004635"/>
    </source>
</evidence>
<accession>H3AI60</accession>
<gene>
    <name evidence="17" type="primary">CNP</name>
</gene>
<reference evidence="18" key="1">
    <citation type="submission" date="2011-08" db="EMBL/GenBank/DDBJ databases">
        <title>The draft genome of Latimeria chalumnae.</title>
        <authorList>
            <person name="Di Palma F."/>
            <person name="Alfoldi J."/>
            <person name="Johnson J."/>
            <person name="Berlin A."/>
            <person name="Gnerre S."/>
            <person name="Jaffe D."/>
            <person name="MacCallum I."/>
            <person name="Young S."/>
            <person name="Walker B.J."/>
            <person name="Lander E."/>
            <person name="Lindblad-Toh K."/>
        </authorList>
    </citation>
    <scope>NUCLEOTIDE SEQUENCE [LARGE SCALE GENOMIC DNA]</scope>
    <source>
        <strain evidence="18">Wild caught</strain>
    </source>
</reference>
<keyword evidence="12" id="KW-0472">Membrane</keyword>
<feature type="domain" description="Cyclic nucleotide phosphodiesterase catalytic" evidence="16">
    <location>
        <begin position="186"/>
        <end position="407"/>
    </location>
</feature>
<evidence type="ECO:0000256" key="9">
    <source>
        <dbReference type="ARBA" id="ARBA00022553"/>
    </source>
</evidence>
<evidence type="ECO:0000256" key="6">
    <source>
        <dbReference type="ARBA" id="ARBA00012317"/>
    </source>
</evidence>
<keyword evidence="9" id="KW-0597">Phosphoprotein</keyword>
<protein>
    <recommendedName>
        <fullName evidence="7">2',3'-cyclic-nucleotide 3'-phosphodiesterase</fullName>
        <ecNumber evidence="6">3.1.4.37</ecNumber>
    </recommendedName>
</protein>
<evidence type="ECO:0000256" key="10">
    <source>
        <dbReference type="ARBA" id="ARBA00022801"/>
    </source>
</evidence>
<dbReference type="PANTHER" id="PTHR10156:SF0">
    <property type="entry name" value="2',3'-CYCLIC-NUCLEOTIDE 3'-PHOSPHODIESTERASE"/>
    <property type="match status" value="1"/>
</dbReference>
<evidence type="ECO:0000256" key="4">
    <source>
        <dbReference type="ARBA" id="ARBA00008662"/>
    </source>
</evidence>
<comment type="subcellular location">
    <subcellularLocation>
        <location evidence="2">Melanosome</location>
    </subcellularLocation>
    <subcellularLocation>
        <location evidence="3">Membrane</location>
        <topology evidence="3">Lipid-anchor</topology>
    </subcellularLocation>
</comment>
<dbReference type="EMBL" id="AFYH01171240">
    <property type="status" value="NOT_ANNOTATED_CDS"/>
    <property type="molecule type" value="Genomic_DNA"/>
</dbReference>
<dbReference type="AlphaFoldDB" id="H3AI60"/>
<comment type="subunit">
    <text evidence="5">Exists as monomers and homodimers.</text>
</comment>
<evidence type="ECO:0000256" key="2">
    <source>
        <dbReference type="ARBA" id="ARBA00004223"/>
    </source>
</evidence>
<proteinExistence type="inferred from homology"/>
<dbReference type="Proteomes" id="UP000008672">
    <property type="component" value="Unassembled WGS sequence"/>
</dbReference>
<evidence type="ECO:0000256" key="5">
    <source>
        <dbReference type="ARBA" id="ARBA00011781"/>
    </source>
</evidence>
<evidence type="ECO:0000256" key="1">
    <source>
        <dbReference type="ARBA" id="ARBA00000610"/>
    </source>
</evidence>
<evidence type="ECO:0000256" key="12">
    <source>
        <dbReference type="ARBA" id="ARBA00023136"/>
    </source>
</evidence>
<sequence length="423" mass="48557">QIRSLIRKTSRHFTKLSCNSSSSQASETIQENMDFPFLEDSRSIATIRESKIFFIIRGLPGSGKSYLAKSIKDKYESTSQLLSADHYGIIPKVKEPVLKQYEKFDHRIEGYCKEGTNVIVIDDTNHDKERLDYLFDTADKYQYSVLIVEPKTEWKMDCKTLVEKSHWDPSVEVVEKMKLSFEEPLLPLYFGWFLSKDSSQELQLKRKHFLETLGKSSFFRKNVKQFLPVGANKEKLDLDKYFCRRPNILHCTTKFCDYGNAEGAEEYAASEAVNKFYSKAFRLTISALFVTSKTAGAQVELSSEQLELWPKEEEEEVAKSNESLSSGSRAHITLATAEGVQYVQTGLDLLRFVRMEEAGNKGDKMGEICEGTVHYFNEDMWMLYLTNKIHVNALFSGFYGKERQPVSSLMKSMKKALLSFNII</sequence>
<dbReference type="PANTHER" id="PTHR10156">
    <property type="entry name" value="2',3'-CYCLIC-NUCLEOTIDE 3'-PHOSPHODIESTERASE"/>
    <property type="match status" value="1"/>
</dbReference>
<keyword evidence="14" id="KW-0636">Prenylation</keyword>
<evidence type="ECO:0000313" key="17">
    <source>
        <dbReference type="Ensembl" id="ENSLACP00000009331.1"/>
    </source>
</evidence>
<evidence type="ECO:0000313" key="18">
    <source>
        <dbReference type="Proteomes" id="UP000008672"/>
    </source>
</evidence>
<dbReference type="EMBL" id="AFYH01171239">
    <property type="status" value="NOT_ANNOTATED_CDS"/>
    <property type="molecule type" value="Genomic_DNA"/>
</dbReference>
<dbReference type="InterPro" id="IPR027417">
    <property type="entry name" value="P-loop_NTPase"/>
</dbReference>
<keyword evidence="13" id="KW-0449">Lipoprotein</keyword>
<evidence type="ECO:0000259" key="16">
    <source>
        <dbReference type="Pfam" id="PF05881"/>
    </source>
</evidence>
<dbReference type="GO" id="GO:0016020">
    <property type="term" value="C:membrane"/>
    <property type="evidence" value="ECO:0007669"/>
    <property type="project" value="UniProtKB-SubCell"/>
</dbReference>
<keyword evidence="18" id="KW-1185">Reference proteome</keyword>
<organism evidence="17 18">
    <name type="scientific">Latimeria chalumnae</name>
    <name type="common">Coelacanth</name>
    <dbReference type="NCBI Taxonomy" id="7897"/>
    <lineage>
        <taxon>Eukaryota</taxon>
        <taxon>Metazoa</taxon>
        <taxon>Chordata</taxon>
        <taxon>Craniata</taxon>
        <taxon>Vertebrata</taxon>
        <taxon>Euteleostomi</taxon>
        <taxon>Coelacanthiformes</taxon>
        <taxon>Coelacanthidae</taxon>
        <taxon>Latimeria</taxon>
    </lineage>
</organism>